<dbReference type="InterPro" id="IPR002575">
    <property type="entry name" value="Aminoglycoside_PTrfase"/>
</dbReference>
<comment type="caution">
    <text evidence="2">The sequence shown here is derived from an EMBL/GenBank/DDBJ whole genome shotgun (WGS) entry which is preliminary data.</text>
</comment>
<dbReference type="PANTHER" id="PTHR21310">
    <property type="entry name" value="AMINOGLYCOSIDE PHOSPHOTRANSFERASE-RELATED-RELATED"/>
    <property type="match status" value="1"/>
</dbReference>
<dbReference type="Pfam" id="PF01636">
    <property type="entry name" value="APH"/>
    <property type="match status" value="1"/>
</dbReference>
<organism evidence="2 3">
    <name type="scientific">Chitiniphilus shinanonensis</name>
    <dbReference type="NCBI Taxonomy" id="553088"/>
    <lineage>
        <taxon>Bacteria</taxon>
        <taxon>Pseudomonadati</taxon>
        <taxon>Pseudomonadota</taxon>
        <taxon>Betaproteobacteria</taxon>
        <taxon>Neisseriales</taxon>
        <taxon>Chitinibacteraceae</taxon>
        <taxon>Chitiniphilus</taxon>
    </lineage>
</organism>
<dbReference type="InterPro" id="IPR051678">
    <property type="entry name" value="AGP_Transferase"/>
</dbReference>
<keyword evidence="3" id="KW-1185">Reference proteome</keyword>
<reference evidence="3" key="1">
    <citation type="journal article" date="2019" name="Int. J. Syst. Evol. Microbiol.">
        <title>The Global Catalogue of Microorganisms (GCM) 10K type strain sequencing project: providing services to taxonomists for standard genome sequencing and annotation.</title>
        <authorList>
            <consortium name="The Broad Institute Genomics Platform"/>
            <consortium name="The Broad Institute Genome Sequencing Center for Infectious Disease"/>
            <person name="Wu L."/>
            <person name="Ma J."/>
        </authorList>
    </citation>
    <scope>NUCLEOTIDE SEQUENCE [LARGE SCALE GENOMIC DNA]</scope>
    <source>
        <strain evidence="3">NBRC 104970</strain>
    </source>
</reference>
<feature type="domain" description="Aminoglycoside phosphotransferase" evidence="1">
    <location>
        <begin position="32"/>
        <end position="267"/>
    </location>
</feature>
<dbReference type="InterPro" id="IPR011009">
    <property type="entry name" value="Kinase-like_dom_sf"/>
</dbReference>
<dbReference type="RefSeq" id="WP_018746276.1">
    <property type="nucleotide sequence ID" value="NZ_BSOZ01000001.1"/>
</dbReference>
<proteinExistence type="predicted"/>
<evidence type="ECO:0000313" key="3">
    <source>
        <dbReference type="Proteomes" id="UP001156836"/>
    </source>
</evidence>
<dbReference type="Proteomes" id="UP001156836">
    <property type="component" value="Unassembled WGS sequence"/>
</dbReference>
<dbReference type="SUPFAM" id="SSF56112">
    <property type="entry name" value="Protein kinase-like (PK-like)"/>
    <property type="match status" value="1"/>
</dbReference>
<evidence type="ECO:0000259" key="1">
    <source>
        <dbReference type="Pfam" id="PF01636"/>
    </source>
</evidence>
<protein>
    <recommendedName>
        <fullName evidence="1">Aminoglycoside phosphotransferase domain-containing protein</fullName>
    </recommendedName>
</protein>
<dbReference type="EMBL" id="BSOZ01000001">
    <property type="protein sequence ID" value="GLS02991.1"/>
    <property type="molecule type" value="Genomic_DNA"/>
</dbReference>
<evidence type="ECO:0000313" key="2">
    <source>
        <dbReference type="EMBL" id="GLS02991.1"/>
    </source>
</evidence>
<dbReference type="Gene3D" id="3.90.1200.10">
    <property type="match status" value="1"/>
</dbReference>
<accession>A0ABQ6BM91</accession>
<name>A0ABQ6BM91_9NEIS</name>
<sequence length="301" mass="34618">MSIELETGIAEWLDDICLRWLNEKPRLDQVIDGFYGQVYLLTLADGSRRVIKRFRIPGFARFEKRATQRLRQYTPAAIAVPEILQFESAEQGGWDAFLMPFVSGVPAYDTPLEHAPALVEDIVALQRHWHAQRSDAFEDLEGNRHPTFLSSYRAYLAPRIAFLQGADGFSDVQKQRLLATLDDLETVLLPLADDTPSFIHDDGHAGNYLVDPQTWRLCAVIDPAGARFAHRELDLFHLPDSRPEYGLLEHYLAQAPTAPGWPRRRWLFSLWDDIKHAEYTGWRDEAWFERKLAAFEQASRN</sequence>
<dbReference type="PANTHER" id="PTHR21310:SF15">
    <property type="entry name" value="AMINOGLYCOSIDE PHOSPHOTRANSFERASE DOMAIN-CONTAINING PROTEIN"/>
    <property type="match status" value="1"/>
</dbReference>
<gene>
    <name evidence="2" type="ORF">GCM10007860_01340</name>
</gene>